<dbReference type="Gene3D" id="2.10.70.10">
    <property type="entry name" value="Complement Module, domain 1"/>
    <property type="match status" value="6"/>
</dbReference>
<keyword evidence="9" id="KW-1185">Reference proteome</keyword>
<accession>A0A9D4KU68</accession>
<dbReference type="Pfam" id="PF00084">
    <property type="entry name" value="Sushi"/>
    <property type="match status" value="6"/>
</dbReference>
<dbReference type="SMART" id="SM00032">
    <property type="entry name" value="CCP"/>
    <property type="match status" value="6"/>
</dbReference>
<comment type="caution">
    <text evidence="8">The sequence shown here is derived from an EMBL/GenBank/DDBJ whole genome shotgun (WGS) entry which is preliminary data.</text>
</comment>
<dbReference type="EMBL" id="JAIWYP010000003">
    <property type="protein sequence ID" value="KAH3845961.1"/>
    <property type="molecule type" value="Genomic_DNA"/>
</dbReference>
<organism evidence="8 9">
    <name type="scientific">Dreissena polymorpha</name>
    <name type="common">Zebra mussel</name>
    <name type="synonym">Mytilus polymorpha</name>
    <dbReference type="NCBI Taxonomy" id="45954"/>
    <lineage>
        <taxon>Eukaryota</taxon>
        <taxon>Metazoa</taxon>
        <taxon>Spiralia</taxon>
        <taxon>Lophotrochozoa</taxon>
        <taxon>Mollusca</taxon>
        <taxon>Bivalvia</taxon>
        <taxon>Autobranchia</taxon>
        <taxon>Heteroconchia</taxon>
        <taxon>Euheterodonta</taxon>
        <taxon>Imparidentia</taxon>
        <taxon>Neoheterodontei</taxon>
        <taxon>Myida</taxon>
        <taxon>Dreissenoidea</taxon>
        <taxon>Dreissenidae</taxon>
        <taxon>Dreissena</taxon>
    </lineage>
</organism>
<dbReference type="Proteomes" id="UP000828390">
    <property type="component" value="Unassembled WGS sequence"/>
</dbReference>
<feature type="domain" description="Sushi" evidence="7">
    <location>
        <begin position="65"/>
        <end position="123"/>
    </location>
</feature>
<keyword evidence="6" id="KW-1133">Transmembrane helix</keyword>
<feature type="disulfide bond" evidence="4">
    <location>
        <begin position="215"/>
        <end position="242"/>
    </location>
</feature>
<dbReference type="PANTHER" id="PTHR45656">
    <property type="entry name" value="PROTEIN CBR-CLEC-78"/>
    <property type="match status" value="1"/>
</dbReference>
<evidence type="ECO:0000256" key="6">
    <source>
        <dbReference type="SAM" id="Phobius"/>
    </source>
</evidence>
<dbReference type="PROSITE" id="PS50923">
    <property type="entry name" value="SUSHI"/>
    <property type="match status" value="5"/>
</dbReference>
<keyword evidence="4" id="KW-0768">Sushi</keyword>
<evidence type="ECO:0000256" key="3">
    <source>
        <dbReference type="ARBA" id="ARBA00023157"/>
    </source>
</evidence>
<evidence type="ECO:0000256" key="5">
    <source>
        <dbReference type="SAM" id="MobiDB-lite"/>
    </source>
</evidence>
<reference evidence="8" key="2">
    <citation type="submission" date="2020-11" db="EMBL/GenBank/DDBJ databases">
        <authorList>
            <person name="McCartney M.A."/>
            <person name="Auch B."/>
            <person name="Kono T."/>
            <person name="Mallez S."/>
            <person name="Becker A."/>
            <person name="Gohl D.M."/>
            <person name="Silverstein K.A.T."/>
            <person name="Koren S."/>
            <person name="Bechman K.B."/>
            <person name="Herman A."/>
            <person name="Abrahante J.E."/>
            <person name="Garbe J."/>
        </authorList>
    </citation>
    <scope>NUCLEOTIDE SEQUENCE</scope>
    <source>
        <strain evidence="8">Duluth1</strain>
        <tissue evidence="8">Whole animal</tissue>
    </source>
</reference>
<evidence type="ECO:0000259" key="7">
    <source>
        <dbReference type="PROSITE" id="PS50923"/>
    </source>
</evidence>
<sequence length="468" mass="49661">MARDRCLVSPSINPPCQGNVSLVYGTYNGSEASFTCAKGYAINGSDVITCKNHTWSAPVPVCLVLDCELPPVPPNGSVRLISGTTTYGSVAVLACNTGFEPGLPEYSYCDVDGWTNSTIECQVKSYHIPKCPAVDPPSNGNISFSNGPFNGSVGTSGCKEGYKISGNQTITCSNGTWSGQTPVCELIDCGSPVPTPKSNVKYGETKVGSKAVVDCTTGYEINGATDTMMCRQNGTWGPEITCFKTGCTDLTAINNGKYTFYADKIRNKTTVTLACNNGYTLSGVDSSVCDGSWSKIGICEKIRCPTGDFMAVPNGAITLNVKDVTDYGSTALEACNVGYVIMGESITTCQADKTWSAHGSCEQCSTPMERTGDYPHANTISGASVGGLIVGIIVGVGSTVVYMRRKSPVPKSGPIKAETAQREDESGQIQMTDRNKPKNEKQQKSRANDESREVVNPSYEPVDIITTK</sequence>
<dbReference type="InterPro" id="IPR000436">
    <property type="entry name" value="Sushi_SCR_CCP_dom"/>
</dbReference>
<dbReference type="InterPro" id="IPR051277">
    <property type="entry name" value="SEZ6_CSMD_C4BPB_Regulators"/>
</dbReference>
<feature type="domain" description="Sushi" evidence="7">
    <location>
        <begin position="4"/>
        <end position="64"/>
    </location>
</feature>
<keyword evidence="2" id="KW-0677">Repeat</keyword>
<keyword evidence="1" id="KW-0732">Signal</keyword>
<feature type="compositionally biased region" description="Basic and acidic residues" evidence="5">
    <location>
        <begin position="433"/>
        <end position="453"/>
    </location>
</feature>
<feature type="transmembrane region" description="Helical" evidence="6">
    <location>
        <begin position="380"/>
        <end position="402"/>
    </location>
</feature>
<comment type="caution">
    <text evidence="4">Lacks conserved residue(s) required for the propagation of feature annotation.</text>
</comment>
<evidence type="ECO:0000256" key="1">
    <source>
        <dbReference type="ARBA" id="ARBA00022729"/>
    </source>
</evidence>
<keyword evidence="3 4" id="KW-1015">Disulfide bond</keyword>
<name>A0A9D4KU68_DREPO</name>
<dbReference type="CDD" id="cd00033">
    <property type="entry name" value="CCP"/>
    <property type="match status" value="5"/>
</dbReference>
<feature type="region of interest" description="Disordered" evidence="5">
    <location>
        <begin position="407"/>
        <end position="468"/>
    </location>
</feature>
<dbReference type="SUPFAM" id="SSF57535">
    <property type="entry name" value="Complement control module/SCR domain"/>
    <property type="match status" value="6"/>
</dbReference>
<reference evidence="8" key="1">
    <citation type="journal article" date="2019" name="bioRxiv">
        <title>The Genome of the Zebra Mussel, Dreissena polymorpha: A Resource for Invasive Species Research.</title>
        <authorList>
            <person name="McCartney M.A."/>
            <person name="Auch B."/>
            <person name="Kono T."/>
            <person name="Mallez S."/>
            <person name="Zhang Y."/>
            <person name="Obille A."/>
            <person name="Becker A."/>
            <person name="Abrahante J.E."/>
            <person name="Garbe J."/>
            <person name="Badalamenti J.P."/>
            <person name="Herman A."/>
            <person name="Mangelson H."/>
            <person name="Liachko I."/>
            <person name="Sullivan S."/>
            <person name="Sone E.D."/>
            <person name="Koren S."/>
            <person name="Silverstein K.A.T."/>
            <person name="Beckman K.B."/>
            <person name="Gohl D.M."/>
        </authorList>
    </citation>
    <scope>NUCLEOTIDE SEQUENCE</scope>
    <source>
        <strain evidence="8">Duluth1</strain>
        <tissue evidence="8">Whole animal</tissue>
    </source>
</reference>
<feature type="domain" description="Sushi" evidence="7">
    <location>
        <begin position="129"/>
        <end position="186"/>
    </location>
</feature>
<keyword evidence="6" id="KW-0472">Membrane</keyword>
<feature type="domain" description="Sushi" evidence="7">
    <location>
        <begin position="187"/>
        <end position="244"/>
    </location>
</feature>
<gene>
    <name evidence="8" type="ORF">DPMN_088256</name>
</gene>
<dbReference type="PANTHER" id="PTHR45656:SF4">
    <property type="entry name" value="PROTEIN CBR-CLEC-78"/>
    <property type="match status" value="1"/>
</dbReference>
<evidence type="ECO:0000256" key="4">
    <source>
        <dbReference type="PROSITE-ProRule" id="PRU00302"/>
    </source>
</evidence>
<evidence type="ECO:0000256" key="2">
    <source>
        <dbReference type="ARBA" id="ARBA00022737"/>
    </source>
</evidence>
<dbReference type="InterPro" id="IPR035976">
    <property type="entry name" value="Sushi/SCR/CCP_sf"/>
</dbReference>
<feature type="domain" description="Sushi" evidence="7">
    <location>
        <begin position="302"/>
        <end position="363"/>
    </location>
</feature>
<protein>
    <recommendedName>
        <fullName evidence="7">Sushi domain-containing protein</fullName>
    </recommendedName>
</protein>
<evidence type="ECO:0000313" key="8">
    <source>
        <dbReference type="EMBL" id="KAH3845961.1"/>
    </source>
</evidence>
<dbReference type="AlphaFoldDB" id="A0A9D4KU68"/>
<evidence type="ECO:0000313" key="9">
    <source>
        <dbReference type="Proteomes" id="UP000828390"/>
    </source>
</evidence>
<keyword evidence="6" id="KW-0812">Transmembrane</keyword>
<proteinExistence type="predicted"/>